<evidence type="ECO:0008006" key="4">
    <source>
        <dbReference type="Google" id="ProtNLM"/>
    </source>
</evidence>
<sequence length="155" mass="17599">MAMYPIFLLYGIFIFSAIFLVWILIAIITDFIFLCFPKVDSKVLSKRVVITSAKFSYLDDVHELFIKYQYEFEGVIYTSTLLNAFGGVRSFGEKGVRKAVANSITSEDRIAVYVCPFYPKLAYALPFGWSKFLVLPIIAVVLALFLSSSNKLNIF</sequence>
<comment type="caution">
    <text evidence="2">The sequence shown here is derived from an EMBL/GenBank/DDBJ whole genome shotgun (WGS) entry which is preliminary data.</text>
</comment>
<evidence type="ECO:0000313" key="2">
    <source>
        <dbReference type="EMBL" id="MEN8625504.1"/>
    </source>
</evidence>
<keyword evidence="3" id="KW-1185">Reference proteome</keyword>
<organism evidence="2 3">
    <name type="scientific">Psychrobacter proteolyticus</name>
    <dbReference type="NCBI Taxonomy" id="147825"/>
    <lineage>
        <taxon>Bacteria</taxon>
        <taxon>Pseudomonadati</taxon>
        <taxon>Pseudomonadota</taxon>
        <taxon>Gammaproteobacteria</taxon>
        <taxon>Moraxellales</taxon>
        <taxon>Moraxellaceae</taxon>
        <taxon>Psychrobacter</taxon>
    </lineage>
</organism>
<dbReference type="RefSeq" id="WP_201547571.1">
    <property type="nucleotide sequence ID" value="NZ_JBDLOB010000002.1"/>
</dbReference>
<gene>
    <name evidence="2" type="ORF">ABFV72_05725</name>
</gene>
<feature type="transmembrane region" description="Helical" evidence="1">
    <location>
        <begin position="127"/>
        <end position="146"/>
    </location>
</feature>
<accession>A0ABV0D4U7</accession>
<dbReference type="EMBL" id="JBDLOB010000002">
    <property type="protein sequence ID" value="MEN8625504.1"/>
    <property type="molecule type" value="Genomic_DNA"/>
</dbReference>
<keyword evidence="1" id="KW-0812">Transmembrane</keyword>
<reference evidence="2 3" key="1">
    <citation type="submission" date="2024-05" db="EMBL/GenBank/DDBJ databases">
        <title>Genome sequencing of Marine Estuary Bacteria, Pseudoalteromonas distincta strain FA, Psychrobacter proteolyticus strain EA, and Shewanella baltica strain CA.</title>
        <authorList>
            <person name="Dieffenbach S.A."/>
            <person name="Maclea K.S."/>
        </authorList>
    </citation>
    <scope>NUCLEOTIDE SEQUENCE [LARGE SCALE GENOMIC DNA]</scope>
    <source>
        <strain evidence="2 3">EA</strain>
    </source>
</reference>
<proteinExistence type="predicted"/>
<keyword evidence="1" id="KW-0472">Membrane</keyword>
<evidence type="ECO:0000256" key="1">
    <source>
        <dbReference type="SAM" id="Phobius"/>
    </source>
</evidence>
<dbReference type="Proteomes" id="UP001414441">
    <property type="component" value="Unassembled WGS sequence"/>
</dbReference>
<protein>
    <recommendedName>
        <fullName evidence="4">DUF3592 domain-containing protein</fullName>
    </recommendedName>
</protein>
<feature type="transmembrane region" description="Helical" evidence="1">
    <location>
        <begin position="7"/>
        <end position="34"/>
    </location>
</feature>
<keyword evidence="1" id="KW-1133">Transmembrane helix</keyword>
<name>A0ABV0D4U7_9GAMM</name>
<evidence type="ECO:0000313" key="3">
    <source>
        <dbReference type="Proteomes" id="UP001414441"/>
    </source>
</evidence>